<reference evidence="1 2" key="1">
    <citation type="journal article" date="2016" name="Nat. Commun.">
        <title>Thousands of microbial genomes shed light on interconnected biogeochemical processes in an aquifer system.</title>
        <authorList>
            <person name="Anantharaman K."/>
            <person name="Brown C.T."/>
            <person name="Hug L.A."/>
            <person name="Sharon I."/>
            <person name="Castelle C.J."/>
            <person name="Probst A.J."/>
            <person name="Thomas B.C."/>
            <person name="Singh A."/>
            <person name="Wilkins M.J."/>
            <person name="Karaoz U."/>
            <person name="Brodie E.L."/>
            <person name="Williams K.H."/>
            <person name="Hubbard S.S."/>
            <person name="Banfield J.F."/>
        </authorList>
    </citation>
    <scope>NUCLEOTIDE SEQUENCE [LARGE SCALE GENOMIC DNA]</scope>
</reference>
<dbReference type="AlphaFoldDB" id="A0A1F8B7H7"/>
<accession>A0A1F8B7H7</accession>
<organism evidence="1 2">
    <name type="scientific">Candidatus Woesebacteria bacterium RIFCSPLOWO2_01_FULL_39_10b</name>
    <dbReference type="NCBI Taxonomy" id="1802517"/>
    <lineage>
        <taxon>Bacteria</taxon>
        <taxon>Candidatus Woeseibacteriota</taxon>
    </lineage>
</organism>
<name>A0A1F8B7H7_9BACT</name>
<dbReference type="Proteomes" id="UP000176404">
    <property type="component" value="Unassembled WGS sequence"/>
</dbReference>
<dbReference type="PANTHER" id="PTHR48100:SF44">
    <property type="entry name" value="PHOSPHATASE C1620.13-RELATED"/>
    <property type="match status" value="1"/>
</dbReference>
<dbReference type="GO" id="GO:0016791">
    <property type="term" value="F:phosphatase activity"/>
    <property type="evidence" value="ECO:0007669"/>
    <property type="project" value="TreeGrafter"/>
</dbReference>
<dbReference type="PANTHER" id="PTHR48100">
    <property type="entry name" value="BROAD-SPECIFICITY PHOSPHATASE YOR283W-RELATED"/>
    <property type="match status" value="1"/>
</dbReference>
<dbReference type="Gene3D" id="3.40.50.1240">
    <property type="entry name" value="Phosphoglycerate mutase-like"/>
    <property type="match status" value="2"/>
</dbReference>
<dbReference type="CDD" id="cd07067">
    <property type="entry name" value="HP_PGM_like"/>
    <property type="match status" value="1"/>
</dbReference>
<sequence length="162" mass="18707">MIYFIFRHAQTFKTKYSIPYKEKIKTARILPEGIPAIKGLSKYLKEKIIDSYYTSPFIRCTQTAKIISQITGRAFVNDERLGEFMEPKETFDQLKSRVQNFLQDLEKEGGKCLAICTHGAVISALKHLITTGIYELENLPDYPDPGILLKIKNKKTNYFDFN</sequence>
<dbReference type="InterPro" id="IPR050275">
    <property type="entry name" value="PGM_Phosphatase"/>
</dbReference>
<evidence type="ECO:0000313" key="2">
    <source>
        <dbReference type="Proteomes" id="UP000176404"/>
    </source>
</evidence>
<protein>
    <recommendedName>
        <fullName evidence="3">Phosphoglycerate mutase</fullName>
    </recommendedName>
</protein>
<dbReference type="InterPro" id="IPR013078">
    <property type="entry name" value="His_Pase_superF_clade-1"/>
</dbReference>
<dbReference type="InterPro" id="IPR029033">
    <property type="entry name" value="His_PPase_superfam"/>
</dbReference>
<dbReference type="EMBL" id="MGHD01000010">
    <property type="protein sequence ID" value="OGM59994.1"/>
    <property type="molecule type" value="Genomic_DNA"/>
</dbReference>
<proteinExistence type="predicted"/>
<comment type="caution">
    <text evidence="1">The sequence shown here is derived from an EMBL/GenBank/DDBJ whole genome shotgun (WGS) entry which is preliminary data.</text>
</comment>
<dbReference type="Pfam" id="PF00300">
    <property type="entry name" value="His_Phos_1"/>
    <property type="match status" value="2"/>
</dbReference>
<dbReference type="SUPFAM" id="SSF53254">
    <property type="entry name" value="Phosphoglycerate mutase-like"/>
    <property type="match status" value="1"/>
</dbReference>
<gene>
    <name evidence="1" type="ORF">A2892_03805</name>
</gene>
<evidence type="ECO:0000313" key="1">
    <source>
        <dbReference type="EMBL" id="OGM59994.1"/>
    </source>
</evidence>
<dbReference type="GO" id="GO:0005829">
    <property type="term" value="C:cytosol"/>
    <property type="evidence" value="ECO:0007669"/>
    <property type="project" value="TreeGrafter"/>
</dbReference>
<evidence type="ECO:0008006" key="3">
    <source>
        <dbReference type="Google" id="ProtNLM"/>
    </source>
</evidence>